<dbReference type="Pfam" id="PF00580">
    <property type="entry name" value="UvrD-helicase"/>
    <property type="match status" value="1"/>
</dbReference>
<evidence type="ECO:0000256" key="7">
    <source>
        <dbReference type="ARBA" id="ARBA00034808"/>
    </source>
</evidence>
<keyword evidence="1 9" id="KW-0547">Nucleotide-binding</keyword>
<evidence type="ECO:0000256" key="9">
    <source>
        <dbReference type="PROSITE-ProRule" id="PRU00560"/>
    </source>
</evidence>
<dbReference type="GO" id="GO:0016787">
    <property type="term" value="F:hydrolase activity"/>
    <property type="evidence" value="ECO:0007669"/>
    <property type="project" value="UniProtKB-UniRule"/>
</dbReference>
<dbReference type="PANTHER" id="PTHR11070">
    <property type="entry name" value="UVRD / RECB / PCRA DNA HELICASE FAMILY MEMBER"/>
    <property type="match status" value="1"/>
</dbReference>
<dbReference type="GO" id="GO:0005524">
    <property type="term" value="F:ATP binding"/>
    <property type="evidence" value="ECO:0007669"/>
    <property type="project" value="UniProtKB-UniRule"/>
</dbReference>
<dbReference type="PANTHER" id="PTHR11070:SF67">
    <property type="entry name" value="DNA 3'-5' HELICASE"/>
    <property type="match status" value="1"/>
</dbReference>
<dbReference type="Proteomes" id="UP000509742">
    <property type="component" value="Chromosome"/>
</dbReference>
<name>A0A6J4CWF4_9HELI</name>
<dbReference type="GO" id="GO:0043138">
    <property type="term" value="F:3'-5' DNA helicase activity"/>
    <property type="evidence" value="ECO:0007669"/>
    <property type="project" value="UniProtKB-EC"/>
</dbReference>
<dbReference type="SUPFAM" id="SSF52980">
    <property type="entry name" value="Restriction endonuclease-like"/>
    <property type="match status" value="1"/>
</dbReference>
<keyword evidence="3 9" id="KW-0347">Helicase</keyword>
<sequence>MEKQAYNQPYLALKASAGSGKTFALTLRYIALLFEGAKPNTILTLTFTNKAASEMRERIYNTLASLHTESQIWARNKKYIPSDSKIQAILESLQKNYNLSWSQIAPKSEDVYTQFLKADPAIQTIDAFFQKVLRKFSYFVGVRSEFQVSNVSKEDKLTSFLQTLKPQELEKIRFLCFSLLGDGFKASYVLESILELLEKSGIYANSLPSKPQYEKEAIIFKDLAFFLDRYKAHLIYPNALDFATITLKVQQLLNNPFDMDFFYFRLDSQIRHILIDEFQDTSPLQYQILKPLIEEIKAGKGQKWGDRSVFFVGDSKQSIYRFRGSDSVLFERVCQENSSQSLKHNHRSTGAVLDFVNNTFLRVIEGYEPQSLPKNRLDYQDQGYVRIKTIKVGQYKQNSRSYGEKGEKEKNEAIFKGVLEEIEILLNGGVSAEDIAILCLNNKDVNGLKDFLIESKENNPLLQNVQIVSETDLRLLAQHEVKILIYALRCDLEPDYQSYHLACISKLLGYALDYPLQEKLPAKNSHLSTYILDLMRALKLHGQSAQYFLELSLNYHDKQEFLEYLEKEDIKIASSQKQGLQIMTIHKSKGMEFGHVILMDRLASREQTDQDKLFVDSNGRVFYKAKDREKEVDPEYKKALEAYQKENEKEKVNRLYVACTRAKEGLSIVKKDGSRMGANKKPTSTESAFKIKIGTKDLNLFPDNQERKEGWQPKTSSPQQPLKTPDRIPCLLLDQKAFGAQEDYQKPEESLKASKSARFFGIAMHKALEFFYGYGVSLEIIKAYLTHYYSLQGVSVEGVLKRLLALHNFPEFQNLLKQGSIATEISFKSHQSYMRLDMLIYKDTQFYILDHKSGKGSQKAYRAQVKNYATTLQKIYPKQEIKAYLIYALKTHIEVQSVKE</sequence>
<organism evidence="12 13">
    <name type="scientific">Helicobacter suis</name>
    <dbReference type="NCBI Taxonomy" id="104628"/>
    <lineage>
        <taxon>Bacteria</taxon>
        <taxon>Pseudomonadati</taxon>
        <taxon>Campylobacterota</taxon>
        <taxon>Epsilonproteobacteria</taxon>
        <taxon>Campylobacterales</taxon>
        <taxon>Helicobacteraceae</taxon>
        <taxon>Helicobacter</taxon>
    </lineage>
</organism>
<proteinExistence type="predicted"/>
<keyword evidence="5" id="KW-0413">Isomerase</keyword>
<dbReference type="InterPro" id="IPR014017">
    <property type="entry name" value="DNA_helicase_UvrD-like_C"/>
</dbReference>
<protein>
    <recommendedName>
        <fullName evidence="7">DNA 3'-5' helicase</fullName>
        <ecNumber evidence="7">5.6.2.4</ecNumber>
    </recommendedName>
</protein>
<evidence type="ECO:0000256" key="3">
    <source>
        <dbReference type="ARBA" id="ARBA00022806"/>
    </source>
</evidence>
<feature type="binding site" evidence="9">
    <location>
        <begin position="15"/>
        <end position="22"/>
    </location>
    <ligand>
        <name>ATP</name>
        <dbReference type="ChEBI" id="CHEBI:30616"/>
    </ligand>
</feature>
<dbReference type="EMBL" id="AP023036">
    <property type="protein sequence ID" value="BCD45956.1"/>
    <property type="molecule type" value="Genomic_DNA"/>
</dbReference>
<evidence type="ECO:0000256" key="8">
    <source>
        <dbReference type="ARBA" id="ARBA00048988"/>
    </source>
</evidence>
<accession>A0A6J4CWF4</accession>
<dbReference type="Pfam" id="PF13361">
    <property type="entry name" value="UvrD_C"/>
    <property type="match status" value="1"/>
</dbReference>
<evidence type="ECO:0000313" key="11">
    <source>
        <dbReference type="EMBL" id="BCD45956.1"/>
    </source>
</evidence>
<dbReference type="PROSITE" id="PS51198">
    <property type="entry name" value="UVRD_HELICASE_ATP_BIND"/>
    <property type="match status" value="1"/>
</dbReference>
<dbReference type="InterPro" id="IPR000212">
    <property type="entry name" value="DNA_helicase_UvrD/REP"/>
</dbReference>
<feature type="domain" description="UvrD-like helicase ATP-binding" evidence="10">
    <location>
        <begin position="1"/>
        <end position="349"/>
    </location>
</feature>
<evidence type="ECO:0000259" key="10">
    <source>
        <dbReference type="PROSITE" id="PS51198"/>
    </source>
</evidence>
<dbReference type="GO" id="GO:0000725">
    <property type="term" value="P:recombinational repair"/>
    <property type="evidence" value="ECO:0007669"/>
    <property type="project" value="TreeGrafter"/>
</dbReference>
<gene>
    <name evidence="11" type="ORF">NHP190020_09950</name>
    <name evidence="12" type="ORF">SNTW_04840</name>
</gene>
<evidence type="ECO:0000256" key="6">
    <source>
        <dbReference type="ARBA" id="ARBA00034617"/>
    </source>
</evidence>
<dbReference type="InterPro" id="IPR011335">
    <property type="entry name" value="Restrct_endonuc-II-like"/>
</dbReference>
<dbReference type="GO" id="GO:0005829">
    <property type="term" value="C:cytosol"/>
    <property type="evidence" value="ECO:0007669"/>
    <property type="project" value="TreeGrafter"/>
</dbReference>
<evidence type="ECO:0000313" key="13">
    <source>
        <dbReference type="Proteomes" id="UP000317935"/>
    </source>
</evidence>
<dbReference type="AlphaFoldDB" id="A0A6J4CWF4"/>
<comment type="catalytic activity">
    <reaction evidence="8">
        <text>ATP + H2O = ADP + phosphate + H(+)</text>
        <dbReference type="Rhea" id="RHEA:13065"/>
        <dbReference type="ChEBI" id="CHEBI:15377"/>
        <dbReference type="ChEBI" id="CHEBI:15378"/>
        <dbReference type="ChEBI" id="CHEBI:30616"/>
        <dbReference type="ChEBI" id="CHEBI:43474"/>
        <dbReference type="ChEBI" id="CHEBI:456216"/>
        <dbReference type="EC" id="5.6.2.4"/>
    </reaction>
</comment>
<evidence type="ECO:0000256" key="5">
    <source>
        <dbReference type="ARBA" id="ARBA00023235"/>
    </source>
</evidence>
<keyword evidence="14" id="KW-1185">Reference proteome</keyword>
<dbReference type="GO" id="GO:0003677">
    <property type="term" value="F:DNA binding"/>
    <property type="evidence" value="ECO:0007669"/>
    <property type="project" value="InterPro"/>
</dbReference>
<comment type="catalytic activity">
    <reaction evidence="6">
        <text>Couples ATP hydrolysis with the unwinding of duplex DNA by translocating in the 3'-5' direction.</text>
        <dbReference type="EC" id="5.6.2.4"/>
    </reaction>
</comment>
<dbReference type="EC" id="5.6.2.4" evidence="7"/>
<dbReference type="RefSeq" id="WP_006564540.1">
    <property type="nucleotide sequence ID" value="NZ_AP019774.1"/>
</dbReference>
<keyword evidence="4 9" id="KW-0067">ATP-binding</keyword>
<dbReference type="EMBL" id="AP019774">
    <property type="protein sequence ID" value="BCD69839.1"/>
    <property type="molecule type" value="Genomic_DNA"/>
</dbReference>
<evidence type="ECO:0000256" key="1">
    <source>
        <dbReference type="ARBA" id="ARBA00022741"/>
    </source>
</evidence>
<evidence type="ECO:0000256" key="2">
    <source>
        <dbReference type="ARBA" id="ARBA00022801"/>
    </source>
</evidence>
<evidence type="ECO:0000256" key="4">
    <source>
        <dbReference type="ARBA" id="ARBA00022840"/>
    </source>
</evidence>
<evidence type="ECO:0000313" key="14">
    <source>
        <dbReference type="Proteomes" id="UP000509742"/>
    </source>
</evidence>
<dbReference type="Gene3D" id="3.40.50.300">
    <property type="entry name" value="P-loop containing nucleotide triphosphate hydrolases"/>
    <property type="match status" value="4"/>
</dbReference>
<dbReference type="InterPro" id="IPR014016">
    <property type="entry name" value="UvrD-like_ATP-bd"/>
</dbReference>
<dbReference type="OrthoDB" id="9810135at2"/>
<evidence type="ECO:0000313" key="12">
    <source>
        <dbReference type="EMBL" id="BCD69839.1"/>
    </source>
</evidence>
<dbReference type="Proteomes" id="UP000317935">
    <property type="component" value="Chromosome"/>
</dbReference>
<dbReference type="SUPFAM" id="SSF52540">
    <property type="entry name" value="P-loop containing nucleoside triphosphate hydrolases"/>
    <property type="match status" value="1"/>
</dbReference>
<reference evidence="12 13" key="1">
    <citation type="submission" date="2019-06" db="EMBL/GenBank/DDBJ databases">
        <title>Complete genome sequence of Helicobacter suis SNTW101c.</title>
        <authorList>
            <person name="Rimbara E."/>
            <person name="Suzuki M."/>
            <person name="Matsui H."/>
            <person name="Nakamura M."/>
            <person name="Mori S."/>
            <person name="Shibayama K."/>
        </authorList>
    </citation>
    <scope>NUCLEOTIDE SEQUENCE [LARGE SCALE GENOMIC DNA]</scope>
    <source>
        <strain evidence="12 13">SNTW101c</strain>
    </source>
</reference>
<dbReference type="InterPro" id="IPR027417">
    <property type="entry name" value="P-loop_NTPase"/>
</dbReference>
<reference evidence="11 14" key="2">
    <citation type="submission" date="2020-04" db="EMBL/GenBank/DDBJ databases">
        <title>Genomic analysis of gastric non-Helicobacter pylori Helicobacters isolated in Japan.</title>
        <authorList>
            <person name="Suzuki M."/>
            <person name="Rimbara E."/>
        </authorList>
    </citation>
    <scope>NUCLEOTIDE SEQUENCE [LARGE SCALE GENOMIC DNA]</scope>
    <source>
        <strain evidence="11 14">NHP19-0020</strain>
    </source>
</reference>
<keyword evidence="2 9" id="KW-0378">Hydrolase</keyword>